<feature type="domain" description="SH3" evidence="4">
    <location>
        <begin position="418"/>
        <end position="482"/>
    </location>
</feature>
<sequence length="482" mass="55097">MSNLKLFSGLGSSYSVLSDFPYWFYVMQLRTQLEKEFAEKAEKWCKKVTDKLDILGQQNLDGIIQIHSALRMEVVKMEERVHFARVSSVSYEEAANLLFAESETPDEKFILKKYETSFQETLNPYKDFFNRVQKAQKVYERSMVRLEKLVMDDNESWLKKKKLKIARKAAKSNSDKYIRLVKEKTNQGINIASLSKEYEQVATEIADKRVKSLVSCWSNCLSRLAENSTGETRDMFIKGERLLNKVDSEMLIKKLSELNKENLSTPKYQEFQGTIDVRELLGYLPVLETDIQIGDTKSDTSIINESSKMSLSMDSQSLDSCDAIRNLLHGKKSNTGEENRPMTPADSYDRVYNPFCRKDEHGEGKKVEENIPITPYQNSDGVYHPLHSNGDEHEEDTKEENTGNPLKPVNSCGERKVKRCVTAVVIAGYEKKECLEMDIKPGDKVEQLTRPNSLGMVYGRKKSMITLRKQGGFIPSSCILPS</sequence>
<dbReference type="InterPro" id="IPR027267">
    <property type="entry name" value="AH/BAR_dom_sf"/>
</dbReference>
<proteinExistence type="predicted"/>
<dbReference type="PROSITE" id="PS50002">
    <property type="entry name" value="SH3"/>
    <property type="match status" value="1"/>
</dbReference>
<dbReference type="Proteomes" id="UP001634394">
    <property type="component" value="Unassembled WGS sequence"/>
</dbReference>
<dbReference type="EMBL" id="JBJQND010000005">
    <property type="protein sequence ID" value="KAL3876173.1"/>
    <property type="molecule type" value="Genomic_DNA"/>
</dbReference>
<dbReference type="AlphaFoldDB" id="A0ABD3WTU9"/>
<feature type="compositionally biased region" description="Basic and acidic residues" evidence="3">
    <location>
        <begin position="356"/>
        <end position="369"/>
    </location>
</feature>
<reference evidence="5 6" key="1">
    <citation type="submission" date="2024-11" db="EMBL/GenBank/DDBJ databases">
        <title>Chromosome-level genome assembly of the freshwater bivalve Anodonta woodiana.</title>
        <authorList>
            <person name="Chen X."/>
        </authorList>
    </citation>
    <scope>NUCLEOTIDE SEQUENCE [LARGE SCALE GENOMIC DNA]</scope>
    <source>
        <strain evidence="5">MN2024</strain>
        <tissue evidence="5">Gills</tissue>
    </source>
</reference>
<dbReference type="InterPro" id="IPR001452">
    <property type="entry name" value="SH3_domain"/>
</dbReference>
<feature type="region of interest" description="Disordered" evidence="3">
    <location>
        <begin position="329"/>
        <end position="407"/>
    </location>
</feature>
<feature type="compositionally biased region" description="Basic and acidic residues" evidence="3">
    <location>
        <begin position="389"/>
        <end position="401"/>
    </location>
</feature>
<keyword evidence="6" id="KW-1185">Reference proteome</keyword>
<evidence type="ECO:0000313" key="5">
    <source>
        <dbReference type="EMBL" id="KAL3876173.1"/>
    </source>
</evidence>
<comment type="caution">
    <text evidence="5">The sequence shown here is derived from an EMBL/GenBank/DDBJ whole genome shotgun (WGS) entry which is preliminary data.</text>
</comment>
<name>A0ABD3WTU9_SINWO</name>
<evidence type="ECO:0000256" key="1">
    <source>
        <dbReference type="ARBA" id="ARBA00022443"/>
    </source>
</evidence>
<accession>A0ABD3WTU9</accession>
<evidence type="ECO:0000259" key="4">
    <source>
        <dbReference type="PROSITE" id="PS50002"/>
    </source>
</evidence>
<organism evidence="5 6">
    <name type="scientific">Sinanodonta woodiana</name>
    <name type="common">Chinese pond mussel</name>
    <name type="synonym">Anodonta woodiana</name>
    <dbReference type="NCBI Taxonomy" id="1069815"/>
    <lineage>
        <taxon>Eukaryota</taxon>
        <taxon>Metazoa</taxon>
        <taxon>Spiralia</taxon>
        <taxon>Lophotrochozoa</taxon>
        <taxon>Mollusca</taxon>
        <taxon>Bivalvia</taxon>
        <taxon>Autobranchia</taxon>
        <taxon>Heteroconchia</taxon>
        <taxon>Palaeoheterodonta</taxon>
        <taxon>Unionida</taxon>
        <taxon>Unionoidea</taxon>
        <taxon>Unionidae</taxon>
        <taxon>Unioninae</taxon>
        <taxon>Sinanodonta</taxon>
    </lineage>
</organism>
<evidence type="ECO:0000313" key="6">
    <source>
        <dbReference type="Proteomes" id="UP001634394"/>
    </source>
</evidence>
<protein>
    <recommendedName>
        <fullName evidence="4">SH3 domain-containing protein</fullName>
    </recommendedName>
</protein>
<dbReference type="Gene3D" id="1.20.1270.60">
    <property type="entry name" value="Arfaptin homology (AH) domain/BAR domain"/>
    <property type="match status" value="1"/>
</dbReference>
<evidence type="ECO:0000256" key="2">
    <source>
        <dbReference type="PROSITE-ProRule" id="PRU00192"/>
    </source>
</evidence>
<keyword evidence="1 2" id="KW-0728">SH3 domain</keyword>
<evidence type="ECO:0000256" key="3">
    <source>
        <dbReference type="SAM" id="MobiDB-lite"/>
    </source>
</evidence>
<gene>
    <name evidence="5" type="ORF">ACJMK2_034044</name>
</gene>